<dbReference type="Proteomes" id="UP000000753">
    <property type="component" value="Chromosome"/>
</dbReference>
<gene>
    <name evidence="2" type="ordered locus">swp_2316</name>
</gene>
<dbReference type="KEGG" id="swp:swp_2316"/>
<name>B8CNU2_SHEPW</name>
<dbReference type="AlphaFoldDB" id="B8CNU2"/>
<dbReference type="STRING" id="225849.swp_2316"/>
<evidence type="ECO:0000256" key="1">
    <source>
        <dbReference type="SAM" id="MobiDB-lite"/>
    </source>
</evidence>
<dbReference type="HOGENOM" id="CLU_3221989_0_0_6"/>
<keyword evidence="3" id="KW-1185">Reference proteome</keyword>
<evidence type="ECO:0000313" key="3">
    <source>
        <dbReference type="Proteomes" id="UP000000753"/>
    </source>
</evidence>
<reference evidence="2 3" key="1">
    <citation type="journal article" date="2008" name="PLoS ONE">
        <title>Environmental adaptation: genomic analysis of the piezotolerant and psychrotolerant deep-sea iron reducing bacterium Shewanella piezotolerans WP3.</title>
        <authorList>
            <person name="Wang F."/>
            <person name="Wang J."/>
            <person name="Jian H."/>
            <person name="Zhang B."/>
            <person name="Li S."/>
            <person name="Wang F."/>
            <person name="Zeng X."/>
            <person name="Gao L."/>
            <person name="Bartlett D.H."/>
            <person name="Yu J."/>
            <person name="Hu S."/>
            <person name="Xiao X."/>
        </authorList>
    </citation>
    <scope>NUCLEOTIDE SEQUENCE [LARGE SCALE GENOMIC DNA]</scope>
    <source>
        <strain evidence="3">WP3 / JCM 13877</strain>
    </source>
</reference>
<evidence type="ECO:0000313" key="2">
    <source>
        <dbReference type="EMBL" id="ACJ29061.1"/>
    </source>
</evidence>
<feature type="compositionally biased region" description="Basic and acidic residues" evidence="1">
    <location>
        <begin position="1"/>
        <end position="15"/>
    </location>
</feature>
<accession>B8CNU2</accession>
<feature type="region of interest" description="Disordered" evidence="1">
    <location>
        <begin position="1"/>
        <end position="23"/>
    </location>
</feature>
<protein>
    <submittedName>
        <fullName evidence="2">Uncharacterized protein</fullName>
    </submittedName>
</protein>
<organism evidence="2 3">
    <name type="scientific">Shewanella piezotolerans (strain WP3 / JCM 13877)</name>
    <dbReference type="NCBI Taxonomy" id="225849"/>
    <lineage>
        <taxon>Bacteria</taxon>
        <taxon>Pseudomonadati</taxon>
        <taxon>Pseudomonadota</taxon>
        <taxon>Gammaproteobacteria</taxon>
        <taxon>Alteromonadales</taxon>
        <taxon>Shewanellaceae</taxon>
        <taxon>Shewanella</taxon>
    </lineage>
</organism>
<proteinExistence type="predicted"/>
<dbReference type="EMBL" id="CP000472">
    <property type="protein sequence ID" value="ACJ29061.1"/>
    <property type="molecule type" value="Genomic_DNA"/>
</dbReference>
<sequence length="44" mass="4882">MTLTHGGHESLRRDSALTSTKNKTNQSIIAKLYDAKLKLLAAQR</sequence>